<comment type="caution">
    <text evidence="7">The sequence shown here is derived from an EMBL/GenBank/DDBJ whole genome shotgun (WGS) entry which is preliminary data.</text>
</comment>
<dbReference type="AlphaFoldDB" id="A0A1C0YJB3"/>
<evidence type="ECO:0000256" key="1">
    <source>
        <dbReference type="ARBA" id="ARBA00004651"/>
    </source>
</evidence>
<dbReference type="EMBL" id="MATO01000056">
    <property type="protein sequence ID" value="OCS87272.1"/>
    <property type="molecule type" value="Genomic_DNA"/>
</dbReference>
<evidence type="ECO:0000256" key="4">
    <source>
        <dbReference type="ARBA" id="ARBA00022692"/>
    </source>
</evidence>
<dbReference type="OrthoDB" id="9027281at2"/>
<reference evidence="7 8" key="1">
    <citation type="submission" date="2016-07" db="EMBL/GenBank/DDBJ databases">
        <title>Caryophanon latum genome sequencing.</title>
        <authorList>
            <person name="Verma A."/>
            <person name="Pal Y."/>
            <person name="Krishnamurthi S."/>
        </authorList>
    </citation>
    <scope>NUCLEOTIDE SEQUENCE [LARGE SCALE GENOMIC DNA]</scope>
    <source>
        <strain evidence="7 8">DSM 14151</strain>
    </source>
</reference>
<dbReference type="GO" id="GO:0005886">
    <property type="term" value="C:plasma membrane"/>
    <property type="evidence" value="ECO:0007669"/>
    <property type="project" value="UniProtKB-SubCell"/>
</dbReference>
<keyword evidence="8" id="KW-1185">Reference proteome</keyword>
<dbReference type="PANTHER" id="PTHR43663">
    <property type="entry name" value="CHROMATE TRANSPORT PROTEIN-RELATED"/>
    <property type="match status" value="1"/>
</dbReference>
<evidence type="ECO:0000256" key="5">
    <source>
        <dbReference type="ARBA" id="ARBA00022989"/>
    </source>
</evidence>
<keyword evidence="6" id="KW-0472">Membrane</keyword>
<dbReference type="Proteomes" id="UP000093482">
    <property type="component" value="Unassembled WGS sequence"/>
</dbReference>
<name>A0A1C0YJB3_9BACL</name>
<sequence>MIYIDLFLAFFIPNIVGYGGGPATIPLIKHEVVEKYGWLTLSEYSEVLALGNALPGPIAIKIAAFVGYDQAGILGACITVLATVGPSLALMIALLGILYRNRTSPRVQRLSKFVLPAIAVLMLSLTFGFVETTVTTIHWLPAILLLVGSYIALEKLKWHPALVIVLALIIGGVFLS</sequence>
<protein>
    <submittedName>
        <fullName evidence="7">Transporter</fullName>
    </submittedName>
</protein>
<keyword evidence="5" id="KW-1133">Transmembrane helix</keyword>
<dbReference type="InterPro" id="IPR003370">
    <property type="entry name" value="Chromate_transpt"/>
</dbReference>
<evidence type="ECO:0000256" key="2">
    <source>
        <dbReference type="ARBA" id="ARBA00005262"/>
    </source>
</evidence>
<proteinExistence type="inferred from homology"/>
<accession>A0A1C0YJB3</accession>
<keyword evidence="3" id="KW-1003">Cell membrane</keyword>
<comment type="subcellular location">
    <subcellularLocation>
        <location evidence="1">Cell membrane</location>
        <topology evidence="1">Multi-pass membrane protein</topology>
    </subcellularLocation>
</comment>
<evidence type="ECO:0000256" key="3">
    <source>
        <dbReference type="ARBA" id="ARBA00022475"/>
    </source>
</evidence>
<dbReference type="GO" id="GO:0015109">
    <property type="term" value="F:chromate transmembrane transporter activity"/>
    <property type="evidence" value="ECO:0007669"/>
    <property type="project" value="InterPro"/>
</dbReference>
<keyword evidence="4" id="KW-0812">Transmembrane</keyword>
<evidence type="ECO:0000313" key="7">
    <source>
        <dbReference type="EMBL" id="OCS87272.1"/>
    </source>
</evidence>
<comment type="similarity">
    <text evidence="2">Belongs to the chromate ion transporter (CHR) (TC 2.A.51) family.</text>
</comment>
<dbReference type="Pfam" id="PF02417">
    <property type="entry name" value="Chromate_transp"/>
    <property type="match status" value="1"/>
</dbReference>
<organism evidence="7 8">
    <name type="scientific">Caryophanon latum</name>
    <dbReference type="NCBI Taxonomy" id="33977"/>
    <lineage>
        <taxon>Bacteria</taxon>
        <taxon>Bacillati</taxon>
        <taxon>Bacillota</taxon>
        <taxon>Bacilli</taxon>
        <taxon>Bacillales</taxon>
        <taxon>Caryophanaceae</taxon>
        <taxon>Caryophanon</taxon>
    </lineage>
</organism>
<dbReference type="PANTHER" id="PTHR43663:SF1">
    <property type="entry name" value="CHROMATE TRANSPORTER"/>
    <property type="match status" value="1"/>
</dbReference>
<evidence type="ECO:0000256" key="6">
    <source>
        <dbReference type="ARBA" id="ARBA00023136"/>
    </source>
</evidence>
<dbReference type="RefSeq" id="WP_066465783.1">
    <property type="nucleotide sequence ID" value="NZ_MATO01000056.1"/>
</dbReference>
<evidence type="ECO:0000313" key="8">
    <source>
        <dbReference type="Proteomes" id="UP000093482"/>
    </source>
</evidence>
<dbReference type="InterPro" id="IPR052518">
    <property type="entry name" value="CHR_Transporter"/>
</dbReference>
<gene>
    <name evidence="7" type="ORF">A6K76_02570</name>
</gene>